<reference evidence="2 3" key="1">
    <citation type="journal article" date="2014" name="Genome Announc.">
        <title>Genome Sequence and Methylome of Soil Bacterium Gemmatirosa kalamazoonensis KBS708T, a Member of the Rarely Cultivated Gemmatimonadetes Phylum.</title>
        <authorList>
            <person name="Debruyn J.M."/>
            <person name="Radosevich M."/>
            <person name="Wommack K.E."/>
            <person name="Polson S.W."/>
            <person name="Hauser L.J."/>
            <person name="Fawaz M.N."/>
            <person name="Korlach J."/>
            <person name="Tsai Y.C."/>
        </authorList>
    </citation>
    <scope>NUCLEOTIDE SEQUENCE [LARGE SCALE GENOMIC DNA]</scope>
    <source>
        <strain evidence="2 3">KBS708</strain>
    </source>
</reference>
<keyword evidence="1" id="KW-0732">Signal</keyword>
<proteinExistence type="predicted"/>
<accession>W0RJP7</accession>
<feature type="signal peptide" evidence="1">
    <location>
        <begin position="1"/>
        <end position="31"/>
    </location>
</feature>
<dbReference type="STRING" id="861299.J421_3028"/>
<evidence type="ECO:0000313" key="3">
    <source>
        <dbReference type="Proteomes" id="UP000019151"/>
    </source>
</evidence>
<sequence length="464" mass="49477">MPSKIPARVAPSCLATLVAVLLGACGGQGRAAKSEFLTPTTLPPSEPAVIALPVTIVTSAVQTHLERTLPRADSLDQARCQSLGGAVCHQYVFRRDTLALHVAGDRIDVLARLRYRGRVSLPTGGSVGSCGYPPEPMPRAELRFTTSLYWTTAWRLASRNTSLTSSLPDPCRVTLLGIDATPIMRRIADAQLARVAQEVDSALPTLADLRRPADSLWRAMQEPMPLDSTGSLWLLMNPERVGLAALDGQGTTIRTGLTLVARPRVVTGARPDITVRPLPSLALAPLARGLRVPVQVEMPFAAVSRRATELLAAETAREPLKVTRVDVAGAGDSAVVRLALAGRMNASLTLAGRPRFDVGTRTLVVDDLHYSVESRDFLSRVKATLGAPLIRHAIEQATNGGRLALGPQLDSARAQLTAQMNRPLAPDVVVGGGVTSLRLTGLYLTNDAFVVRVLLEGEAGLWAK</sequence>
<dbReference type="InterPro" id="IPR025515">
    <property type="entry name" value="DUF4403"/>
</dbReference>
<evidence type="ECO:0000313" key="2">
    <source>
        <dbReference type="EMBL" id="AHG90565.1"/>
    </source>
</evidence>
<dbReference type="OrthoDB" id="9771487at2"/>
<organism evidence="2 3">
    <name type="scientific">Gemmatirosa kalamazoonensis</name>
    <dbReference type="NCBI Taxonomy" id="861299"/>
    <lineage>
        <taxon>Bacteria</taxon>
        <taxon>Pseudomonadati</taxon>
        <taxon>Gemmatimonadota</taxon>
        <taxon>Gemmatimonadia</taxon>
        <taxon>Gemmatimonadales</taxon>
        <taxon>Gemmatimonadaceae</taxon>
        <taxon>Gemmatirosa</taxon>
    </lineage>
</organism>
<gene>
    <name evidence="2" type="ORF">J421_3028</name>
</gene>
<dbReference type="EMBL" id="CP007128">
    <property type="protein sequence ID" value="AHG90565.1"/>
    <property type="molecule type" value="Genomic_DNA"/>
</dbReference>
<feature type="chain" id="PRO_5004795627" description="DUF4403 family protein" evidence="1">
    <location>
        <begin position="32"/>
        <end position="464"/>
    </location>
</feature>
<dbReference type="KEGG" id="gba:J421_3028"/>
<dbReference type="InParanoid" id="W0RJP7"/>
<dbReference type="eggNOG" id="ENOG50301VW">
    <property type="taxonomic scope" value="Bacteria"/>
</dbReference>
<evidence type="ECO:0000256" key="1">
    <source>
        <dbReference type="SAM" id="SignalP"/>
    </source>
</evidence>
<protein>
    <recommendedName>
        <fullName evidence="4">DUF4403 family protein</fullName>
    </recommendedName>
</protein>
<dbReference type="RefSeq" id="WP_025412035.1">
    <property type="nucleotide sequence ID" value="NZ_CP007128.1"/>
</dbReference>
<dbReference type="AlphaFoldDB" id="W0RJP7"/>
<dbReference type="Proteomes" id="UP000019151">
    <property type="component" value="Chromosome"/>
</dbReference>
<dbReference type="Pfam" id="PF14356">
    <property type="entry name" value="DUF4403"/>
    <property type="match status" value="1"/>
</dbReference>
<keyword evidence="3" id="KW-1185">Reference proteome</keyword>
<dbReference type="PROSITE" id="PS51257">
    <property type="entry name" value="PROKAR_LIPOPROTEIN"/>
    <property type="match status" value="1"/>
</dbReference>
<name>W0RJP7_9BACT</name>
<dbReference type="HOGENOM" id="CLU_588956_0_0_0"/>
<evidence type="ECO:0008006" key="4">
    <source>
        <dbReference type="Google" id="ProtNLM"/>
    </source>
</evidence>